<dbReference type="GO" id="GO:0001680">
    <property type="term" value="P:tRNA 3'-terminal CCA addition"/>
    <property type="evidence" value="ECO:0007669"/>
    <property type="project" value="UniProtKB-UniRule"/>
</dbReference>
<keyword evidence="7 12" id="KW-0692">RNA repair</keyword>
<comment type="subunit">
    <text evidence="12">Monomer. Can also form homodimers and oligomers.</text>
</comment>
<dbReference type="PROSITE" id="PS51831">
    <property type="entry name" value="HD"/>
    <property type="match status" value="1"/>
</dbReference>
<dbReference type="InterPro" id="IPR032828">
    <property type="entry name" value="PolyA_RNA-bd"/>
</dbReference>
<evidence type="ECO:0000256" key="9">
    <source>
        <dbReference type="ARBA" id="ARBA00022840"/>
    </source>
</evidence>
<dbReference type="GO" id="GO:0004810">
    <property type="term" value="F:CCA tRNA nucleotidyltransferase activity"/>
    <property type="evidence" value="ECO:0007669"/>
    <property type="project" value="UniProtKB-UniRule"/>
</dbReference>
<feature type="binding site" evidence="12">
    <location>
        <position position="140"/>
    </location>
    <ligand>
        <name>CTP</name>
        <dbReference type="ChEBI" id="CHEBI:37563"/>
    </ligand>
</feature>
<dbReference type="InterPro" id="IPR012006">
    <property type="entry name" value="CCA_bact"/>
</dbReference>
<dbReference type="HAMAP" id="MF_01261">
    <property type="entry name" value="CCA_bact_type1"/>
    <property type="match status" value="1"/>
</dbReference>
<evidence type="ECO:0000256" key="2">
    <source>
        <dbReference type="ARBA" id="ARBA00022679"/>
    </source>
</evidence>
<dbReference type="Pfam" id="PF01743">
    <property type="entry name" value="PolyA_pol"/>
    <property type="match status" value="1"/>
</dbReference>
<comment type="miscellaneous">
    <text evidence="12">A single active site specifically recognizes both ATP and CTP and is responsible for their addition.</text>
</comment>
<comment type="cofactor">
    <cofactor evidence="12">
        <name>Ni(2+)</name>
        <dbReference type="ChEBI" id="CHEBI:49786"/>
    </cofactor>
    <text evidence="12">Nickel for phosphatase activity.</text>
</comment>
<feature type="binding site" evidence="12">
    <location>
        <position position="91"/>
    </location>
    <ligand>
        <name>CTP</name>
        <dbReference type="ChEBI" id="CHEBI:37563"/>
    </ligand>
</feature>
<feature type="binding site" evidence="12">
    <location>
        <position position="91"/>
    </location>
    <ligand>
        <name>ATP</name>
        <dbReference type="ChEBI" id="CHEBI:30616"/>
    </ligand>
</feature>
<sequence length="405" mass="44541">METYLVGGAVRDDLLGRPVIDRDYVVVGSTPQEMEARGFRRVGVDFPVFLHPETHCEYALARTERKTAPGYRGFAVHADPTVTLEEDLRRRDLTINAMARAEDGALIDPYGGHADLRAGILRHVSPAFAEDPVRILRVARFAARFGFTVAAETMTLMRAMVASGEASALVPERVFTELDRALGEPHPWLFVEVLRACGALAVQFPEIDRLFGIPQPPAHHPEGDTGVHVLLALRQTVRLGLTPRTRFAVLLHDLGKGLTPRAEWPAHKGHEARGVGLVDAVCARLKAPVEYRALARAVAGYHLQVHTAMRLRPATVLRLIEAVDGFRRPGRFLEFLGACEADARGRSGLEDRPYPQAPWLRAARDAAAAVSGRDWAARGLAGDQIRERIRAARIDLIAALKTDEC</sequence>
<evidence type="ECO:0000256" key="1">
    <source>
        <dbReference type="ARBA" id="ARBA00022596"/>
    </source>
</evidence>
<proteinExistence type="inferred from homology"/>
<dbReference type="Pfam" id="PF12627">
    <property type="entry name" value="PolyA_pol_RNAbd"/>
    <property type="match status" value="1"/>
</dbReference>
<dbReference type="InterPro" id="IPR043519">
    <property type="entry name" value="NT_sf"/>
</dbReference>
<evidence type="ECO:0000256" key="11">
    <source>
        <dbReference type="ARBA" id="ARBA00022884"/>
    </source>
</evidence>
<evidence type="ECO:0000313" key="15">
    <source>
        <dbReference type="Proteomes" id="UP000253250"/>
    </source>
</evidence>
<dbReference type="CDD" id="cd05398">
    <property type="entry name" value="NT_ClassII-CCAase"/>
    <property type="match status" value="1"/>
</dbReference>
<evidence type="ECO:0000259" key="13">
    <source>
        <dbReference type="PROSITE" id="PS51831"/>
    </source>
</evidence>
<keyword evidence="5 12" id="KW-0479">Metal-binding</keyword>
<keyword evidence="4 12" id="KW-0548">Nucleotidyltransferase</keyword>
<keyword evidence="2 12" id="KW-0808">Transferase</keyword>
<comment type="domain">
    <text evidence="12">Comprises two domains: an N-terminal domain containing the nucleotidyltransferase activity and a C-terminal HD domain associated with both phosphodiesterase and phosphatase activities.</text>
</comment>
<evidence type="ECO:0000313" key="14">
    <source>
        <dbReference type="EMBL" id="RCN57256.1"/>
    </source>
</evidence>
<dbReference type="Gene3D" id="1.10.3090.10">
    <property type="entry name" value="cca-adding enzyme, domain 2"/>
    <property type="match status" value="1"/>
</dbReference>
<keyword evidence="15" id="KW-1185">Reference proteome</keyword>
<organism evidence="14 15">
    <name type="scientific">Acidiferrobacter thiooxydans</name>
    <dbReference type="NCBI Taxonomy" id="163359"/>
    <lineage>
        <taxon>Bacteria</taxon>
        <taxon>Pseudomonadati</taxon>
        <taxon>Pseudomonadota</taxon>
        <taxon>Gammaproteobacteria</taxon>
        <taxon>Acidiferrobacterales</taxon>
        <taxon>Acidiferrobacteraceae</taxon>
        <taxon>Acidiferrobacter</taxon>
    </lineage>
</organism>
<dbReference type="PANTHER" id="PTHR47545">
    <property type="entry name" value="MULTIFUNCTIONAL CCA PROTEIN"/>
    <property type="match status" value="1"/>
</dbReference>
<dbReference type="SUPFAM" id="SSF81891">
    <property type="entry name" value="Poly A polymerase C-terminal region-like"/>
    <property type="match status" value="1"/>
</dbReference>
<dbReference type="InterPro" id="IPR050124">
    <property type="entry name" value="tRNA_CCA-adding_enzyme"/>
</dbReference>
<dbReference type="Pfam" id="PF01966">
    <property type="entry name" value="HD"/>
    <property type="match status" value="1"/>
</dbReference>
<feature type="binding site" evidence="12">
    <location>
        <position position="8"/>
    </location>
    <ligand>
        <name>ATP</name>
        <dbReference type="ChEBI" id="CHEBI:30616"/>
    </ligand>
</feature>
<dbReference type="NCBIfam" id="NF008137">
    <property type="entry name" value="PRK10885.1"/>
    <property type="match status" value="1"/>
</dbReference>
<dbReference type="EC" id="3.1.3.-" evidence="12"/>
<evidence type="ECO:0000256" key="6">
    <source>
        <dbReference type="ARBA" id="ARBA00022741"/>
    </source>
</evidence>
<dbReference type="OrthoDB" id="9805698at2"/>
<gene>
    <name evidence="12" type="primary">cca</name>
    <name evidence="14" type="ORF">C4900_14155</name>
</gene>
<dbReference type="CDD" id="cd00077">
    <property type="entry name" value="HDc"/>
    <property type="match status" value="1"/>
</dbReference>
<dbReference type="InterPro" id="IPR006674">
    <property type="entry name" value="HD_domain"/>
</dbReference>
<feature type="binding site" evidence="12">
    <location>
        <position position="140"/>
    </location>
    <ligand>
        <name>ATP</name>
        <dbReference type="ChEBI" id="CHEBI:30616"/>
    </ligand>
</feature>
<dbReference type="PIRSF" id="PIRSF000813">
    <property type="entry name" value="CCA_bact"/>
    <property type="match status" value="1"/>
</dbReference>
<evidence type="ECO:0000256" key="12">
    <source>
        <dbReference type="HAMAP-Rule" id="MF_01261"/>
    </source>
</evidence>
<comment type="cofactor">
    <cofactor evidence="12">
        <name>Mg(2+)</name>
        <dbReference type="ChEBI" id="CHEBI:18420"/>
    </cofactor>
    <text evidence="12">Magnesium is required for nucleotidyltransferase activity.</text>
</comment>
<feature type="binding site" evidence="12">
    <location>
        <position position="11"/>
    </location>
    <ligand>
        <name>CTP</name>
        <dbReference type="ChEBI" id="CHEBI:37563"/>
    </ligand>
</feature>
<feature type="binding site" evidence="12">
    <location>
        <position position="137"/>
    </location>
    <ligand>
        <name>CTP</name>
        <dbReference type="ChEBI" id="CHEBI:37563"/>
    </ligand>
</feature>
<keyword evidence="12" id="KW-0511">Multifunctional enzyme</keyword>
<accession>A0A368HFN7</accession>
<keyword evidence="11 12" id="KW-0694">RNA-binding</keyword>
<dbReference type="AlphaFoldDB" id="A0A368HFN7"/>
<dbReference type="RefSeq" id="WP_114283562.1">
    <property type="nucleotide sequence ID" value="NZ_PSYR01000002.1"/>
</dbReference>
<evidence type="ECO:0000256" key="3">
    <source>
        <dbReference type="ARBA" id="ARBA00022694"/>
    </source>
</evidence>
<feature type="binding site" evidence="12">
    <location>
        <position position="137"/>
    </location>
    <ligand>
        <name>ATP</name>
        <dbReference type="ChEBI" id="CHEBI:30616"/>
    </ligand>
</feature>
<protein>
    <recommendedName>
        <fullName evidence="12">Multifunctional CCA protein</fullName>
    </recommendedName>
    <domain>
        <recommendedName>
            <fullName evidence="12">CCA-adding enzyme</fullName>
            <ecNumber evidence="12">2.7.7.72</ecNumber>
        </recommendedName>
        <alternativeName>
            <fullName evidence="12">CCA tRNA nucleotidyltransferase</fullName>
        </alternativeName>
        <alternativeName>
            <fullName evidence="12">tRNA CCA-pyrophosphorylase</fullName>
        </alternativeName>
        <alternativeName>
            <fullName evidence="12">tRNA adenylyl-/cytidylyl-transferase</fullName>
        </alternativeName>
        <alternativeName>
            <fullName evidence="12">tRNA nucleotidyltransferase</fullName>
        </alternativeName>
        <alternativeName>
            <fullName evidence="12">tRNA-NT</fullName>
        </alternativeName>
    </domain>
    <domain>
        <recommendedName>
            <fullName evidence="12">2'-nucleotidase</fullName>
            <ecNumber evidence="12">3.1.3.-</ecNumber>
        </recommendedName>
    </domain>
    <domain>
        <recommendedName>
            <fullName evidence="12">2',3'-cyclic phosphodiesterase</fullName>
            <ecNumber evidence="12">3.1.4.-</ecNumber>
        </recommendedName>
    </domain>
    <domain>
        <recommendedName>
            <fullName evidence="12">Phosphatase</fullName>
        </recommendedName>
    </domain>
</protein>
<dbReference type="EC" id="2.7.7.72" evidence="12"/>
<dbReference type="EC" id="3.1.4.-" evidence="12"/>
<keyword evidence="8 12" id="KW-0378">Hydrolase</keyword>
<dbReference type="Proteomes" id="UP000253250">
    <property type="component" value="Unassembled WGS sequence"/>
</dbReference>
<comment type="catalytic activity">
    <reaction evidence="12">
        <text>a tRNA precursor + 2 CTP + ATP = a tRNA with a 3' CCA end + 3 diphosphate</text>
        <dbReference type="Rhea" id="RHEA:14433"/>
        <dbReference type="Rhea" id="RHEA-COMP:10465"/>
        <dbReference type="Rhea" id="RHEA-COMP:10468"/>
        <dbReference type="ChEBI" id="CHEBI:30616"/>
        <dbReference type="ChEBI" id="CHEBI:33019"/>
        <dbReference type="ChEBI" id="CHEBI:37563"/>
        <dbReference type="ChEBI" id="CHEBI:74896"/>
        <dbReference type="ChEBI" id="CHEBI:83071"/>
        <dbReference type="EC" id="2.7.7.72"/>
    </reaction>
</comment>
<dbReference type="GO" id="GO:0000049">
    <property type="term" value="F:tRNA binding"/>
    <property type="evidence" value="ECO:0007669"/>
    <property type="project" value="UniProtKB-UniRule"/>
</dbReference>
<keyword evidence="6 12" id="KW-0547">Nucleotide-binding</keyword>
<comment type="caution">
    <text evidence="14">The sequence shown here is derived from an EMBL/GenBank/DDBJ whole genome shotgun (WGS) entry which is preliminary data.</text>
</comment>
<dbReference type="GO" id="GO:0005524">
    <property type="term" value="F:ATP binding"/>
    <property type="evidence" value="ECO:0007669"/>
    <property type="project" value="UniProtKB-UniRule"/>
</dbReference>
<comment type="function">
    <text evidence="12">Catalyzes the addition and repair of the essential 3'-terminal CCA sequence in tRNAs without using a nucleic acid template. Adds these three nucleotides in the order of C, C, and A to the tRNA nucleotide-73, using CTP and ATP as substrates and producing inorganic pyrophosphate. tRNA 3'-terminal CCA addition is required both for tRNA processing and repair. Also involved in tRNA surveillance by mediating tandem CCA addition to generate a CCACCA at the 3' terminus of unstable tRNAs. While stable tRNAs receive only 3'-terminal CCA, unstable tRNAs are marked with CCACCA and rapidly degraded.</text>
</comment>
<evidence type="ECO:0000256" key="5">
    <source>
        <dbReference type="ARBA" id="ARBA00022723"/>
    </source>
</evidence>
<comment type="catalytic activity">
    <reaction evidence="12">
        <text>a tRNA with a 3' CCA end + 2 CTP + ATP = a tRNA with a 3' CCACCA end + 3 diphosphate</text>
        <dbReference type="Rhea" id="RHEA:76235"/>
        <dbReference type="Rhea" id="RHEA-COMP:10468"/>
        <dbReference type="Rhea" id="RHEA-COMP:18655"/>
        <dbReference type="ChEBI" id="CHEBI:30616"/>
        <dbReference type="ChEBI" id="CHEBI:33019"/>
        <dbReference type="ChEBI" id="CHEBI:37563"/>
        <dbReference type="ChEBI" id="CHEBI:83071"/>
        <dbReference type="ChEBI" id="CHEBI:195187"/>
    </reaction>
</comment>
<feature type="domain" description="HD" evidence="13">
    <location>
        <begin position="225"/>
        <end position="326"/>
    </location>
</feature>
<dbReference type="GO" id="GO:0000287">
    <property type="term" value="F:magnesium ion binding"/>
    <property type="evidence" value="ECO:0007669"/>
    <property type="project" value="UniProtKB-UniRule"/>
</dbReference>
<evidence type="ECO:0000256" key="8">
    <source>
        <dbReference type="ARBA" id="ARBA00022801"/>
    </source>
</evidence>
<dbReference type="GO" id="GO:0160016">
    <property type="term" value="F:CCACCA tRNA nucleotidyltransferase activity"/>
    <property type="evidence" value="ECO:0007669"/>
    <property type="project" value="RHEA"/>
</dbReference>
<keyword evidence="9 12" id="KW-0067">ATP-binding</keyword>
<dbReference type="GO" id="GO:0042245">
    <property type="term" value="P:RNA repair"/>
    <property type="evidence" value="ECO:0007669"/>
    <property type="project" value="UniProtKB-KW"/>
</dbReference>
<keyword evidence="3 12" id="KW-0819">tRNA processing</keyword>
<dbReference type="InterPro" id="IPR002646">
    <property type="entry name" value="PolA_pol_head_dom"/>
</dbReference>
<evidence type="ECO:0000256" key="4">
    <source>
        <dbReference type="ARBA" id="ARBA00022695"/>
    </source>
</evidence>
<feature type="binding site" evidence="12">
    <location>
        <position position="11"/>
    </location>
    <ligand>
        <name>ATP</name>
        <dbReference type="ChEBI" id="CHEBI:30616"/>
    </ligand>
</feature>
<feature type="binding site" evidence="12">
    <location>
        <position position="23"/>
    </location>
    <ligand>
        <name>Mg(2+)</name>
        <dbReference type="ChEBI" id="CHEBI:18420"/>
    </ligand>
</feature>
<keyword evidence="1 12" id="KW-0533">Nickel</keyword>
<dbReference type="InterPro" id="IPR003607">
    <property type="entry name" value="HD/PDEase_dom"/>
</dbReference>
<name>A0A368HFN7_9GAMM</name>
<dbReference type="Gene3D" id="3.30.460.10">
    <property type="entry name" value="Beta Polymerase, domain 2"/>
    <property type="match status" value="1"/>
</dbReference>
<keyword evidence="10 12" id="KW-0460">Magnesium</keyword>
<feature type="binding site" evidence="12">
    <location>
        <position position="21"/>
    </location>
    <ligand>
        <name>Mg(2+)</name>
        <dbReference type="ChEBI" id="CHEBI:18420"/>
    </ligand>
</feature>
<reference evidence="14 15" key="1">
    <citation type="submission" date="2018-02" db="EMBL/GenBank/DDBJ databases">
        <title>Insights into the biology of acidophilic members of the Acidiferrobacteraceae family derived from comparative genomic analyses.</title>
        <authorList>
            <person name="Issotta F."/>
            <person name="Thyssen C."/>
            <person name="Mena C."/>
            <person name="Moya A."/>
            <person name="Bellenberg S."/>
            <person name="Sproer C."/>
            <person name="Covarrubias P.C."/>
            <person name="Sand W."/>
            <person name="Quatrini R."/>
            <person name="Vera M."/>
        </authorList>
    </citation>
    <scope>NUCLEOTIDE SEQUENCE [LARGE SCALE GENOMIC DNA]</scope>
    <source>
        <strain evidence="15">m-1</strain>
    </source>
</reference>
<dbReference type="GO" id="GO:0016791">
    <property type="term" value="F:phosphatase activity"/>
    <property type="evidence" value="ECO:0007669"/>
    <property type="project" value="UniProtKB-UniRule"/>
</dbReference>
<dbReference type="PANTHER" id="PTHR47545:SF1">
    <property type="entry name" value="MULTIFUNCTIONAL CCA PROTEIN"/>
    <property type="match status" value="1"/>
</dbReference>
<dbReference type="SUPFAM" id="SSF81301">
    <property type="entry name" value="Nucleotidyltransferase"/>
    <property type="match status" value="1"/>
</dbReference>
<dbReference type="EMBL" id="PSYR01000002">
    <property type="protein sequence ID" value="RCN57256.1"/>
    <property type="molecule type" value="Genomic_DNA"/>
</dbReference>
<evidence type="ECO:0000256" key="10">
    <source>
        <dbReference type="ARBA" id="ARBA00022842"/>
    </source>
</evidence>
<evidence type="ECO:0000256" key="7">
    <source>
        <dbReference type="ARBA" id="ARBA00022800"/>
    </source>
</evidence>
<feature type="binding site" evidence="12">
    <location>
        <position position="8"/>
    </location>
    <ligand>
        <name>CTP</name>
        <dbReference type="ChEBI" id="CHEBI:37563"/>
    </ligand>
</feature>
<dbReference type="GO" id="GO:0004112">
    <property type="term" value="F:cyclic-nucleotide phosphodiesterase activity"/>
    <property type="evidence" value="ECO:0007669"/>
    <property type="project" value="UniProtKB-UniRule"/>
</dbReference>
<comment type="similarity">
    <text evidence="12">Belongs to the tRNA nucleotidyltransferase/poly(A) polymerase family. Bacterial CCA-adding enzyme type 1 subfamily.</text>
</comment>